<organism evidence="1 2">
    <name type="scientific">Caligus rogercresseyi</name>
    <name type="common">Sea louse</name>
    <dbReference type="NCBI Taxonomy" id="217165"/>
    <lineage>
        <taxon>Eukaryota</taxon>
        <taxon>Metazoa</taxon>
        <taxon>Ecdysozoa</taxon>
        <taxon>Arthropoda</taxon>
        <taxon>Crustacea</taxon>
        <taxon>Multicrustacea</taxon>
        <taxon>Hexanauplia</taxon>
        <taxon>Copepoda</taxon>
        <taxon>Siphonostomatoida</taxon>
        <taxon>Caligidae</taxon>
        <taxon>Caligus</taxon>
    </lineage>
</organism>
<accession>A0A7T8GN49</accession>
<gene>
    <name evidence="1" type="ORF">FKW44_022836</name>
</gene>
<protein>
    <recommendedName>
        <fullName evidence="3">PDZ domain-containing protein</fullName>
    </recommendedName>
</protein>
<evidence type="ECO:0008006" key="3">
    <source>
        <dbReference type="Google" id="ProtNLM"/>
    </source>
</evidence>
<feature type="non-terminal residue" evidence="1">
    <location>
        <position position="1"/>
    </location>
</feature>
<keyword evidence="2" id="KW-1185">Reference proteome</keyword>
<dbReference type="EMBL" id="CP045906">
    <property type="protein sequence ID" value="QQP34814.1"/>
    <property type="molecule type" value="Genomic_DNA"/>
</dbReference>
<dbReference type="AlphaFoldDB" id="A0A7T8GN49"/>
<dbReference type="InterPro" id="IPR036034">
    <property type="entry name" value="PDZ_sf"/>
</dbReference>
<sequence>QTHSLSALLNGSTGFDISYYRHNGRFAVSRIHSSLAKQAGLKIGDRLHYINNVN</sequence>
<reference evidence="2" key="1">
    <citation type="submission" date="2021-01" db="EMBL/GenBank/DDBJ databases">
        <title>Caligus Genome Assembly.</title>
        <authorList>
            <person name="Gallardo-Escarate C."/>
        </authorList>
    </citation>
    <scope>NUCLEOTIDE SEQUENCE [LARGE SCALE GENOMIC DNA]</scope>
</reference>
<feature type="non-terminal residue" evidence="1">
    <location>
        <position position="54"/>
    </location>
</feature>
<evidence type="ECO:0000313" key="1">
    <source>
        <dbReference type="EMBL" id="QQP34814.1"/>
    </source>
</evidence>
<name>A0A7T8GN49_CALRO</name>
<evidence type="ECO:0000313" key="2">
    <source>
        <dbReference type="Proteomes" id="UP000595437"/>
    </source>
</evidence>
<proteinExistence type="predicted"/>
<dbReference type="Proteomes" id="UP000595437">
    <property type="component" value="Chromosome 17"/>
</dbReference>
<dbReference type="SUPFAM" id="SSF50156">
    <property type="entry name" value="PDZ domain-like"/>
    <property type="match status" value="1"/>
</dbReference>